<dbReference type="OrthoDB" id="9793607at2"/>
<organism evidence="9 12">
    <name type="scientific">Bathymodiolus azoricus thioautotrophic gill symbiont</name>
    <dbReference type="NCBI Taxonomy" id="235205"/>
    <lineage>
        <taxon>Bacteria</taxon>
        <taxon>Pseudomonadati</taxon>
        <taxon>Pseudomonadota</taxon>
        <taxon>Gammaproteobacteria</taxon>
        <taxon>sulfur-oxidizing symbionts</taxon>
    </lineage>
</organism>
<evidence type="ECO:0000256" key="7">
    <source>
        <dbReference type="ARBA" id="ARBA00023136"/>
    </source>
</evidence>
<evidence type="ECO:0000256" key="8">
    <source>
        <dbReference type="SAM" id="Phobius"/>
    </source>
</evidence>
<dbReference type="Proteomes" id="UP000198559">
    <property type="component" value="Unassembled WGS sequence"/>
</dbReference>
<keyword evidence="4 8" id="KW-0812">Transmembrane</keyword>
<evidence type="ECO:0000313" key="10">
    <source>
        <dbReference type="EMBL" id="SEH57663.1"/>
    </source>
</evidence>
<evidence type="ECO:0000313" key="9">
    <source>
        <dbReference type="EMBL" id="SEH57379.1"/>
    </source>
</evidence>
<dbReference type="EMBL" id="CDSC02000011">
    <property type="protein sequence ID" value="SEH57379.1"/>
    <property type="molecule type" value="Genomic_DNA"/>
</dbReference>
<evidence type="ECO:0000256" key="2">
    <source>
        <dbReference type="ARBA" id="ARBA00007776"/>
    </source>
</evidence>
<comment type="similarity">
    <text evidence="2">Belongs to the MreD family.</text>
</comment>
<dbReference type="NCBIfam" id="TIGR03426">
    <property type="entry name" value="shape_MreD"/>
    <property type="match status" value="1"/>
</dbReference>
<accession>A0A1H6JEA3</accession>
<dbReference type="Proteomes" id="UP000198988">
    <property type="component" value="Unassembled WGS sequence"/>
</dbReference>
<reference evidence="11 12" key="2">
    <citation type="submission" date="2016-06" db="EMBL/GenBank/DDBJ databases">
        <authorList>
            <person name="Petersen J."/>
            <person name="Sayavedra L."/>
        </authorList>
    </citation>
    <scope>NUCLEOTIDE SEQUENCE [LARGE SCALE GENOMIC DNA]</scope>
    <source>
        <strain evidence="12">BazSymA</strain>
        <strain evidence="11">BazSymB</strain>
    </source>
</reference>
<reference evidence="9" key="1">
    <citation type="submission" date="2016-06" db="EMBL/GenBank/DDBJ databases">
        <authorList>
            <person name="Olsen C.W."/>
            <person name="Carey S."/>
            <person name="Hinshaw L."/>
            <person name="Karasin A.I."/>
        </authorList>
    </citation>
    <scope>NUCLEOTIDE SEQUENCE [LARGE SCALE GENOMIC DNA]</scope>
    <source>
        <strain evidence="9">BazSymA</strain>
        <strain evidence="10">BazSymB</strain>
    </source>
</reference>
<feature type="transmembrane region" description="Helical" evidence="8">
    <location>
        <begin position="29"/>
        <end position="46"/>
    </location>
</feature>
<dbReference type="PANTHER" id="PTHR37484">
    <property type="entry name" value="ROD SHAPE-DETERMINING PROTEIN MRED"/>
    <property type="match status" value="1"/>
</dbReference>
<keyword evidence="7 8" id="KW-0472">Membrane</keyword>
<keyword evidence="3" id="KW-1003">Cell membrane</keyword>
<name>A0A1H6JEA3_9GAMM</name>
<dbReference type="RefSeq" id="WP_090714314.1">
    <property type="nucleotide sequence ID" value="NZ_CAESAP020000070.1"/>
</dbReference>
<protein>
    <submittedName>
        <fullName evidence="9">Rod shape-determining protein MreD</fullName>
    </submittedName>
</protein>
<evidence type="ECO:0000256" key="1">
    <source>
        <dbReference type="ARBA" id="ARBA00004651"/>
    </source>
</evidence>
<keyword evidence="6 8" id="KW-1133">Transmembrane helix</keyword>
<dbReference type="Pfam" id="PF04093">
    <property type="entry name" value="MreD"/>
    <property type="match status" value="1"/>
</dbReference>
<comment type="subcellular location">
    <subcellularLocation>
        <location evidence="1">Cell membrane</location>
        <topology evidence="1">Multi-pass membrane protein</topology>
    </subcellularLocation>
</comment>
<keyword evidence="5" id="KW-0133">Cell shape</keyword>
<evidence type="ECO:0000313" key="12">
    <source>
        <dbReference type="Proteomes" id="UP000198988"/>
    </source>
</evidence>
<feature type="transmembrane region" description="Helical" evidence="8">
    <location>
        <begin position="104"/>
        <end position="124"/>
    </location>
</feature>
<dbReference type="PANTHER" id="PTHR37484:SF1">
    <property type="entry name" value="ROD SHAPE-DETERMINING PROTEIN MRED"/>
    <property type="match status" value="1"/>
</dbReference>
<evidence type="ECO:0000313" key="11">
    <source>
        <dbReference type="Proteomes" id="UP000198559"/>
    </source>
</evidence>
<dbReference type="EMBL" id="CVUD02000032">
    <property type="protein sequence ID" value="SEH57663.1"/>
    <property type="molecule type" value="Genomic_DNA"/>
</dbReference>
<dbReference type="InterPro" id="IPR007227">
    <property type="entry name" value="Cell_shape_determining_MreD"/>
</dbReference>
<dbReference type="GO" id="GO:0008360">
    <property type="term" value="P:regulation of cell shape"/>
    <property type="evidence" value="ECO:0007669"/>
    <property type="project" value="UniProtKB-KW"/>
</dbReference>
<proteinExistence type="inferred from homology"/>
<evidence type="ECO:0000256" key="6">
    <source>
        <dbReference type="ARBA" id="ARBA00022989"/>
    </source>
</evidence>
<dbReference type="STRING" id="235205.BAZSYMB_SCAFFOLD00004_42"/>
<sequence length="157" mass="17721">MFSYQRPYVFLIKITLFALIISILPLPEIVLSIAPFWLLLFFAYWLTNFPAQGKFFLALLLGVLIDVLYGDILGQNALALILSSAFISNIKQSLVVSNITTQQVYIFTASSIYLGLLLLVHGLSTQDFSFNAYLLFKPFLSALLWPVVQSLLSKLRH</sequence>
<evidence type="ECO:0000256" key="3">
    <source>
        <dbReference type="ARBA" id="ARBA00022475"/>
    </source>
</evidence>
<gene>
    <name evidence="9" type="ORF">BAZSYMA_ACONTIG00121_6</name>
    <name evidence="10" type="ORF">BAZSYMB_SCAFFOLD00004_42</name>
</gene>
<feature type="transmembrane region" description="Helical" evidence="8">
    <location>
        <begin position="7"/>
        <end position="23"/>
    </location>
</feature>
<evidence type="ECO:0000256" key="4">
    <source>
        <dbReference type="ARBA" id="ARBA00022692"/>
    </source>
</evidence>
<dbReference type="GO" id="GO:0005886">
    <property type="term" value="C:plasma membrane"/>
    <property type="evidence" value="ECO:0007669"/>
    <property type="project" value="UniProtKB-SubCell"/>
</dbReference>
<feature type="transmembrane region" description="Helical" evidence="8">
    <location>
        <begin position="130"/>
        <end position="148"/>
    </location>
</feature>
<evidence type="ECO:0000256" key="5">
    <source>
        <dbReference type="ARBA" id="ARBA00022960"/>
    </source>
</evidence>
<dbReference type="AlphaFoldDB" id="A0A1H6JEA3"/>
<dbReference type="InterPro" id="IPR026034">
    <property type="entry name" value="MreD_proteobac"/>
</dbReference>
<feature type="transmembrane region" description="Helical" evidence="8">
    <location>
        <begin position="55"/>
        <end position="72"/>
    </location>
</feature>